<keyword evidence="1" id="KW-0472">Membrane</keyword>
<reference evidence="2" key="1">
    <citation type="submission" date="2025-08" db="UniProtKB">
        <authorList>
            <consortium name="RefSeq"/>
        </authorList>
    </citation>
    <scope>IDENTIFICATION</scope>
    <source>
        <tissue evidence="2">Whole insect</tissue>
    </source>
</reference>
<accession>A0A6P7H4N0</accession>
<proteinExistence type="predicted"/>
<keyword evidence="1" id="KW-0812">Transmembrane</keyword>
<dbReference type="AlphaFoldDB" id="A0A6P7H4N0"/>
<keyword evidence="1" id="KW-1133">Transmembrane helix</keyword>
<dbReference type="InParanoid" id="A0A6P7H4N0"/>
<sequence>MAKQFKAAYKRLLMHTSVTGSTQVNCIEQTPSIILAMSTTNTVKMKTDDHQLIDNFITDENNRETITSNHDYTVNTLSFSNIVILYVCDVVDYIAGFVVKKVKKTFKL</sequence>
<evidence type="ECO:0000313" key="2">
    <source>
        <dbReference type="RefSeq" id="XP_028152628.1"/>
    </source>
</evidence>
<evidence type="ECO:0000256" key="1">
    <source>
        <dbReference type="SAM" id="Phobius"/>
    </source>
</evidence>
<protein>
    <submittedName>
        <fullName evidence="2">Uncharacterized protein LOC114346026</fullName>
    </submittedName>
</protein>
<name>A0A6P7H4N0_DIAVI</name>
<feature type="transmembrane region" description="Helical" evidence="1">
    <location>
        <begin position="79"/>
        <end position="99"/>
    </location>
</feature>
<dbReference type="RefSeq" id="XP_028152628.1">
    <property type="nucleotide sequence ID" value="XM_028296827.1"/>
</dbReference>
<organism evidence="2">
    <name type="scientific">Diabrotica virgifera virgifera</name>
    <name type="common">western corn rootworm</name>
    <dbReference type="NCBI Taxonomy" id="50390"/>
    <lineage>
        <taxon>Eukaryota</taxon>
        <taxon>Metazoa</taxon>
        <taxon>Ecdysozoa</taxon>
        <taxon>Arthropoda</taxon>
        <taxon>Hexapoda</taxon>
        <taxon>Insecta</taxon>
        <taxon>Pterygota</taxon>
        <taxon>Neoptera</taxon>
        <taxon>Endopterygota</taxon>
        <taxon>Coleoptera</taxon>
        <taxon>Polyphaga</taxon>
        <taxon>Cucujiformia</taxon>
        <taxon>Chrysomeloidea</taxon>
        <taxon>Chrysomelidae</taxon>
        <taxon>Galerucinae</taxon>
        <taxon>Diabroticina</taxon>
        <taxon>Diabroticites</taxon>
        <taxon>Diabrotica</taxon>
    </lineage>
</organism>
<gene>
    <name evidence="2" type="primary">LOC114346026</name>
</gene>